<proteinExistence type="predicted"/>
<sequence length="69" mass="8129">MSLSPSTSSLLRLLISALLLCLSMQFVLQELPLERFERRSPDDPFQRIARRLPYSVARWTNKYMMDNKP</sequence>
<organism evidence="2 3">
    <name type="scientific">Mesorhabditis belari</name>
    <dbReference type="NCBI Taxonomy" id="2138241"/>
    <lineage>
        <taxon>Eukaryota</taxon>
        <taxon>Metazoa</taxon>
        <taxon>Ecdysozoa</taxon>
        <taxon>Nematoda</taxon>
        <taxon>Chromadorea</taxon>
        <taxon>Rhabditida</taxon>
        <taxon>Rhabditina</taxon>
        <taxon>Rhabditomorpha</taxon>
        <taxon>Rhabditoidea</taxon>
        <taxon>Rhabditidae</taxon>
        <taxon>Mesorhabditinae</taxon>
        <taxon>Mesorhabditis</taxon>
    </lineage>
</organism>
<reference evidence="3" key="1">
    <citation type="submission" date="2024-02" db="UniProtKB">
        <authorList>
            <consortium name="WormBaseParasite"/>
        </authorList>
    </citation>
    <scope>IDENTIFICATION</scope>
</reference>
<feature type="signal peptide" evidence="1">
    <location>
        <begin position="1"/>
        <end position="29"/>
    </location>
</feature>
<evidence type="ECO:0000313" key="2">
    <source>
        <dbReference type="Proteomes" id="UP000887575"/>
    </source>
</evidence>
<feature type="chain" id="PRO_5042037647" evidence="1">
    <location>
        <begin position="30"/>
        <end position="69"/>
    </location>
</feature>
<evidence type="ECO:0000256" key="1">
    <source>
        <dbReference type="SAM" id="SignalP"/>
    </source>
</evidence>
<name>A0AAF3EFC6_9BILA</name>
<dbReference type="WBParaSite" id="MBELARI_LOCUS12694">
    <property type="protein sequence ID" value="MBELARI_LOCUS12694"/>
    <property type="gene ID" value="MBELARI_LOCUS12694"/>
</dbReference>
<keyword evidence="1" id="KW-0732">Signal</keyword>
<keyword evidence="2" id="KW-1185">Reference proteome</keyword>
<accession>A0AAF3EFC6</accession>
<dbReference type="Proteomes" id="UP000887575">
    <property type="component" value="Unassembled WGS sequence"/>
</dbReference>
<dbReference type="AlphaFoldDB" id="A0AAF3EFC6"/>
<evidence type="ECO:0000313" key="3">
    <source>
        <dbReference type="WBParaSite" id="MBELARI_LOCUS12694"/>
    </source>
</evidence>
<protein>
    <submittedName>
        <fullName evidence="3">Uncharacterized protein</fullName>
    </submittedName>
</protein>